<name>M1DWR6_SOLTU</name>
<evidence type="ECO:0000313" key="3">
    <source>
        <dbReference type="EnsemblPlants" id="PGSC0003DMT400095643"/>
    </source>
</evidence>
<dbReference type="InParanoid" id="M1DWR6"/>
<feature type="compositionally biased region" description="Basic and acidic residues" evidence="1">
    <location>
        <begin position="117"/>
        <end position="132"/>
    </location>
</feature>
<dbReference type="Proteomes" id="UP000011115">
    <property type="component" value="Unassembled WGS sequence"/>
</dbReference>
<keyword evidence="2" id="KW-0732">Signal</keyword>
<evidence type="ECO:0000313" key="4">
    <source>
        <dbReference type="Proteomes" id="UP000011115"/>
    </source>
</evidence>
<evidence type="ECO:0008006" key="5">
    <source>
        <dbReference type="Google" id="ProtNLM"/>
    </source>
</evidence>
<dbReference type="EnsemblPlants" id="PGSC0003DMT400095643">
    <property type="protein sequence ID" value="PGSC0003DMT400095643"/>
    <property type="gene ID" value="PGSC0003DMG400045214"/>
</dbReference>
<dbReference type="PaxDb" id="4113-PGSC0003DMT400095643"/>
<keyword evidence="4" id="KW-1185">Reference proteome</keyword>
<feature type="region of interest" description="Disordered" evidence="1">
    <location>
        <begin position="117"/>
        <end position="148"/>
    </location>
</feature>
<proteinExistence type="predicted"/>
<organism evidence="3 4">
    <name type="scientific">Solanum tuberosum</name>
    <name type="common">Potato</name>
    <dbReference type="NCBI Taxonomy" id="4113"/>
    <lineage>
        <taxon>Eukaryota</taxon>
        <taxon>Viridiplantae</taxon>
        <taxon>Streptophyta</taxon>
        <taxon>Embryophyta</taxon>
        <taxon>Tracheophyta</taxon>
        <taxon>Spermatophyta</taxon>
        <taxon>Magnoliopsida</taxon>
        <taxon>eudicotyledons</taxon>
        <taxon>Gunneridae</taxon>
        <taxon>Pentapetalae</taxon>
        <taxon>asterids</taxon>
        <taxon>lamiids</taxon>
        <taxon>Solanales</taxon>
        <taxon>Solanaceae</taxon>
        <taxon>Solanoideae</taxon>
        <taxon>Solaneae</taxon>
        <taxon>Solanum</taxon>
    </lineage>
</organism>
<evidence type="ECO:0000256" key="1">
    <source>
        <dbReference type="SAM" id="MobiDB-lite"/>
    </source>
</evidence>
<dbReference type="HOGENOM" id="CLU_1761977_0_0_1"/>
<sequence>MQVVLEIRMMVSFLLLGTTETGSETQQPMGGVTCESIMETVTNMSQITGNMEGKMTNIGGLRSVDQSMDRSAHPWFPSEPNFLGLLANGGDPRTVDELVSTPTVPADDTVLDPLFREDITQPEPTRAREKRPYSSRTFDATEDAQIKN</sequence>
<feature type="chain" id="PRO_5004013850" description="Integrase core domain containing protein" evidence="2">
    <location>
        <begin position="26"/>
        <end position="148"/>
    </location>
</feature>
<accession>M1DWR6</accession>
<reference evidence="4" key="1">
    <citation type="journal article" date="2011" name="Nature">
        <title>Genome sequence and analysis of the tuber crop potato.</title>
        <authorList>
            <consortium name="The Potato Genome Sequencing Consortium"/>
        </authorList>
    </citation>
    <scope>NUCLEOTIDE SEQUENCE [LARGE SCALE GENOMIC DNA]</scope>
    <source>
        <strain evidence="4">cv. DM1-3 516 R44</strain>
    </source>
</reference>
<dbReference type="Gramene" id="PGSC0003DMT400095643">
    <property type="protein sequence ID" value="PGSC0003DMT400095643"/>
    <property type="gene ID" value="PGSC0003DMG400045214"/>
</dbReference>
<evidence type="ECO:0000256" key="2">
    <source>
        <dbReference type="SAM" id="SignalP"/>
    </source>
</evidence>
<dbReference type="AlphaFoldDB" id="M1DWR6"/>
<reference evidence="3" key="2">
    <citation type="submission" date="2015-06" db="UniProtKB">
        <authorList>
            <consortium name="EnsemblPlants"/>
        </authorList>
    </citation>
    <scope>IDENTIFICATION</scope>
    <source>
        <strain evidence="3">DM1-3 516 R44</strain>
    </source>
</reference>
<protein>
    <recommendedName>
        <fullName evidence="5">Integrase core domain containing protein</fullName>
    </recommendedName>
</protein>
<feature type="signal peptide" evidence="2">
    <location>
        <begin position="1"/>
        <end position="25"/>
    </location>
</feature>